<dbReference type="AlphaFoldDB" id="A0A2S4L1H1"/>
<dbReference type="STRING" id="94208.A0A2S4L1H1"/>
<gene>
    <name evidence="1" type="ORF">TPAR_03533</name>
</gene>
<organism evidence="1 2">
    <name type="scientific">Tolypocladium paradoxum</name>
    <dbReference type="NCBI Taxonomy" id="94208"/>
    <lineage>
        <taxon>Eukaryota</taxon>
        <taxon>Fungi</taxon>
        <taxon>Dikarya</taxon>
        <taxon>Ascomycota</taxon>
        <taxon>Pezizomycotina</taxon>
        <taxon>Sordariomycetes</taxon>
        <taxon>Hypocreomycetidae</taxon>
        <taxon>Hypocreales</taxon>
        <taxon>Ophiocordycipitaceae</taxon>
        <taxon>Tolypocladium</taxon>
    </lineage>
</organism>
<keyword evidence="2" id="KW-1185">Reference proteome</keyword>
<comment type="caution">
    <text evidence="1">The sequence shown here is derived from an EMBL/GenBank/DDBJ whole genome shotgun (WGS) entry which is preliminary data.</text>
</comment>
<sequence>MALMEQLVLEPETPYWLTPLGIIGRWLSAWRHLKRLVGLPGTPEEAVLAELVRALKDASEAALQTRINTPSVAAPRMAAWQDVIPVDSAANNALVLAGLEPYDWEASNPPYLIEVNAVLASNGRQICRERWCFLDDDSGMEARQIVYHIRLVHCGRERLVLLLTAAQFHEPVPLFWNALQELLLSRVTAYTKRNPTLASWPFLVLVAGEAAETPEFLAVVQSVIKAIPGARATKPAPGSGKEVDAELVVSDDPTFSAAKGAAFWLRMRMDWSYCEGLEEFDRAPSVMQEASKPDERLEL</sequence>
<dbReference type="OrthoDB" id="3643156at2759"/>
<dbReference type="EMBL" id="PKSG01000347">
    <property type="protein sequence ID" value="POR36283.1"/>
    <property type="molecule type" value="Genomic_DNA"/>
</dbReference>
<dbReference type="Proteomes" id="UP000237481">
    <property type="component" value="Unassembled WGS sequence"/>
</dbReference>
<name>A0A2S4L1H1_9HYPO</name>
<accession>A0A2S4L1H1</accession>
<protein>
    <submittedName>
        <fullName evidence="1">Uncharacterized protein</fullName>
    </submittedName>
</protein>
<evidence type="ECO:0000313" key="2">
    <source>
        <dbReference type="Proteomes" id="UP000237481"/>
    </source>
</evidence>
<proteinExistence type="predicted"/>
<evidence type="ECO:0000313" key="1">
    <source>
        <dbReference type="EMBL" id="POR36283.1"/>
    </source>
</evidence>
<reference evidence="1 2" key="1">
    <citation type="submission" date="2018-01" db="EMBL/GenBank/DDBJ databases">
        <title>Harnessing the power of phylogenomics to disentangle the directionality and signatures of interkingdom host jumping in the parasitic fungal genus Tolypocladium.</title>
        <authorList>
            <person name="Quandt C.A."/>
            <person name="Patterson W."/>
            <person name="Spatafora J.W."/>
        </authorList>
    </citation>
    <scope>NUCLEOTIDE SEQUENCE [LARGE SCALE GENOMIC DNA]</scope>
    <source>
        <strain evidence="1 2">NRBC 100945</strain>
    </source>
</reference>